<protein>
    <submittedName>
        <fullName evidence="2">Uncharacterized protein</fullName>
    </submittedName>
</protein>
<gene>
    <name evidence="2" type="ORF">H4R20_001506</name>
</gene>
<keyword evidence="3" id="KW-1185">Reference proteome</keyword>
<keyword evidence="1" id="KW-1133">Transmembrane helix</keyword>
<dbReference type="Proteomes" id="UP001140094">
    <property type="component" value="Unassembled WGS sequence"/>
</dbReference>
<reference evidence="2" key="1">
    <citation type="submission" date="2022-07" db="EMBL/GenBank/DDBJ databases">
        <title>Phylogenomic reconstructions and comparative analyses of Kickxellomycotina fungi.</title>
        <authorList>
            <person name="Reynolds N.K."/>
            <person name="Stajich J.E."/>
            <person name="Barry K."/>
            <person name="Grigoriev I.V."/>
            <person name="Crous P."/>
            <person name="Smith M.E."/>
        </authorList>
    </citation>
    <scope>NUCLEOTIDE SEQUENCE</scope>
    <source>
        <strain evidence="2">NRRL 1565</strain>
    </source>
</reference>
<evidence type="ECO:0000256" key="1">
    <source>
        <dbReference type="SAM" id="Phobius"/>
    </source>
</evidence>
<dbReference type="OrthoDB" id="5543693at2759"/>
<dbReference type="AlphaFoldDB" id="A0A9W8HXA5"/>
<evidence type="ECO:0000313" key="2">
    <source>
        <dbReference type="EMBL" id="KAJ2806906.1"/>
    </source>
</evidence>
<organism evidence="2 3">
    <name type="scientific">Coemansia guatemalensis</name>
    <dbReference type="NCBI Taxonomy" id="2761395"/>
    <lineage>
        <taxon>Eukaryota</taxon>
        <taxon>Fungi</taxon>
        <taxon>Fungi incertae sedis</taxon>
        <taxon>Zoopagomycota</taxon>
        <taxon>Kickxellomycotina</taxon>
        <taxon>Kickxellomycetes</taxon>
        <taxon>Kickxellales</taxon>
        <taxon>Kickxellaceae</taxon>
        <taxon>Coemansia</taxon>
    </lineage>
</organism>
<comment type="caution">
    <text evidence="2">The sequence shown here is derived from an EMBL/GenBank/DDBJ whole genome shotgun (WGS) entry which is preliminary data.</text>
</comment>
<feature type="transmembrane region" description="Helical" evidence="1">
    <location>
        <begin position="75"/>
        <end position="95"/>
    </location>
</feature>
<keyword evidence="1" id="KW-0812">Transmembrane</keyword>
<sequence>MDSASVIAKHAPSHPFTKSDVEVMRGMRVRLTHRKFGIIIALQTVLSLLVGFWAVYVVASCTLPICVRFKWMNDWIVLASLLLAIVNIAGIVVTVKRYRAALRFLRDPATHPDLIISGETMSCDSLKTISSSIKKSAP</sequence>
<proteinExistence type="predicted"/>
<dbReference type="EMBL" id="JANBUO010000151">
    <property type="protein sequence ID" value="KAJ2806906.1"/>
    <property type="molecule type" value="Genomic_DNA"/>
</dbReference>
<evidence type="ECO:0000313" key="3">
    <source>
        <dbReference type="Proteomes" id="UP001140094"/>
    </source>
</evidence>
<keyword evidence="1" id="KW-0472">Membrane</keyword>
<name>A0A9W8HXA5_9FUNG</name>
<feature type="transmembrane region" description="Helical" evidence="1">
    <location>
        <begin position="36"/>
        <end position="55"/>
    </location>
</feature>
<accession>A0A9W8HXA5</accession>